<keyword evidence="1" id="KW-0732">Signal</keyword>
<comment type="caution">
    <text evidence="2">The sequence shown here is derived from an EMBL/GenBank/DDBJ whole genome shotgun (WGS) entry which is preliminary data.</text>
</comment>
<feature type="signal peptide" evidence="1">
    <location>
        <begin position="1"/>
        <end position="24"/>
    </location>
</feature>
<organism evidence="2 3">
    <name type="scientific">Marseilla massiliensis</name>
    <dbReference type="NCBI Taxonomy" id="1841864"/>
    <lineage>
        <taxon>Bacteria</taxon>
        <taxon>Pseudomonadati</taxon>
        <taxon>Bacteroidota</taxon>
        <taxon>Bacteroidia</taxon>
        <taxon>Bacteroidales</taxon>
        <taxon>Prevotellaceae</taxon>
        <taxon>Marseilla</taxon>
    </lineage>
</organism>
<protein>
    <submittedName>
        <fullName evidence="2">Uncharacterized protein</fullName>
    </submittedName>
</protein>
<sequence length="125" mass="13411">MITKTRILSLGVALLPWLAMLASADLEVTKWGGDNDYDRDHVGVVPPVDIKTGEGKFTVFYNGSADKSQVDIMESGRVVYSDVDNVAGKATVTYMIHNAAPGADYSVRVKVGGQVRAVAELPVNE</sequence>
<dbReference type="RefSeq" id="WP_205109544.1">
    <property type="nucleotide sequence ID" value="NZ_JACJJL010000012.1"/>
</dbReference>
<keyword evidence="3" id="KW-1185">Reference proteome</keyword>
<proteinExistence type="predicted"/>
<feature type="chain" id="PRO_5037451735" evidence="1">
    <location>
        <begin position="25"/>
        <end position="125"/>
    </location>
</feature>
<dbReference type="Proteomes" id="UP000764045">
    <property type="component" value="Unassembled WGS sequence"/>
</dbReference>
<dbReference type="AlphaFoldDB" id="A0A938WM52"/>
<reference evidence="2 3" key="1">
    <citation type="journal article" date="2021" name="Sci. Rep.">
        <title>The distribution of antibiotic resistance genes in chicken gut microbiota commensals.</title>
        <authorList>
            <person name="Juricova H."/>
            <person name="Matiasovicova J."/>
            <person name="Kubasova T."/>
            <person name="Cejkova D."/>
            <person name="Rychlik I."/>
        </authorList>
    </citation>
    <scope>NUCLEOTIDE SEQUENCE [LARGE SCALE GENOMIC DNA]</scope>
    <source>
        <strain evidence="2 3">An819</strain>
    </source>
</reference>
<evidence type="ECO:0000256" key="1">
    <source>
        <dbReference type="SAM" id="SignalP"/>
    </source>
</evidence>
<evidence type="ECO:0000313" key="3">
    <source>
        <dbReference type="Proteomes" id="UP000764045"/>
    </source>
</evidence>
<evidence type="ECO:0000313" key="2">
    <source>
        <dbReference type="EMBL" id="MBM6661774.1"/>
    </source>
</evidence>
<name>A0A938WM52_9BACT</name>
<accession>A0A938WM52</accession>
<gene>
    <name evidence="2" type="ORF">H6B30_08455</name>
</gene>
<dbReference type="EMBL" id="JACJJL010000012">
    <property type="protein sequence ID" value="MBM6661774.1"/>
    <property type="molecule type" value="Genomic_DNA"/>
</dbReference>